<evidence type="ECO:0000313" key="1">
    <source>
        <dbReference type="EMBL" id="CDQ09039.1"/>
    </source>
</evidence>
<dbReference type="AlphaFoldDB" id="A0A060UR78"/>
<dbReference type="Proteomes" id="UP000193925">
    <property type="component" value="Chromosome AFERRI"/>
</dbReference>
<reference evidence="1" key="1">
    <citation type="submission" date="2014-03" db="EMBL/GenBank/DDBJ databases">
        <authorList>
            <person name="Genoscope - CEA"/>
        </authorList>
    </citation>
    <scope>NUCLEOTIDE SEQUENCE [LARGE SCALE GENOMIC DNA]</scope>
    <source>
        <strain evidence="1">CF27</strain>
    </source>
</reference>
<sequence length="27" mass="3049">MFSYALYKLQLVSRRGIALGTRFGGDQ</sequence>
<proteinExistence type="predicted"/>
<name>A0A060UR78_9PROT</name>
<reference evidence="1" key="2">
    <citation type="submission" date="2014-07" db="EMBL/GenBank/DDBJ databases">
        <title>Initial genome analysis of the psychrotolerant acidophile Acidithiobacillus ferrivorans CF27: insights into iron and sulfur oxidation pathways and into biofilm formation.</title>
        <authorList>
            <person name="Talla E."/>
            <person name="Hedrich S."/>
            <person name="Mangenot S."/>
            <person name="Ji B."/>
            <person name="Johnson D.B."/>
            <person name="Barbe V."/>
            <person name="Bonnefoy V."/>
        </authorList>
    </citation>
    <scope>NUCLEOTIDE SEQUENCE [LARGE SCALE GENOMIC DNA]</scope>
    <source>
        <strain evidence="1">CF27</strain>
    </source>
</reference>
<dbReference type="EMBL" id="LT841305">
    <property type="protein sequence ID" value="SMH65629.1"/>
    <property type="molecule type" value="Genomic_DNA"/>
</dbReference>
<accession>A0A060UR78</accession>
<evidence type="ECO:0000313" key="3">
    <source>
        <dbReference type="Proteomes" id="UP000193925"/>
    </source>
</evidence>
<reference evidence="2 3" key="3">
    <citation type="submission" date="2017-03" db="EMBL/GenBank/DDBJ databases">
        <authorList>
            <person name="Regsiter A."/>
            <person name="William W."/>
        </authorList>
    </citation>
    <scope>NUCLEOTIDE SEQUENCE [LARGE SCALE GENOMIC DNA]</scope>
    <source>
        <strain evidence="2">PRJEB5721</strain>
    </source>
</reference>
<keyword evidence="3" id="KW-1185">Reference proteome</keyword>
<dbReference type="EMBL" id="CCCS020000007">
    <property type="protein sequence ID" value="CDQ09039.1"/>
    <property type="molecule type" value="Genomic_DNA"/>
</dbReference>
<evidence type="ECO:0000313" key="2">
    <source>
        <dbReference type="EMBL" id="SMH65629.1"/>
    </source>
</evidence>
<protein>
    <submittedName>
        <fullName evidence="1">Uncharacterized protein</fullName>
    </submittedName>
</protein>
<organism evidence="1">
    <name type="scientific">Acidithiobacillus ferrivorans</name>
    <dbReference type="NCBI Taxonomy" id="160808"/>
    <lineage>
        <taxon>Bacteria</taxon>
        <taxon>Pseudomonadati</taxon>
        <taxon>Pseudomonadota</taxon>
        <taxon>Acidithiobacillia</taxon>
        <taxon>Acidithiobacillales</taxon>
        <taxon>Acidithiobacillaceae</taxon>
        <taxon>Acidithiobacillus</taxon>
    </lineage>
</organism>
<gene>
    <name evidence="1" type="ORF">AFERRI_150044</name>
    <name evidence="2" type="ORF">AFERRI_20412</name>
</gene>